<name>A0A7S4V6Y7_9DINO</name>
<dbReference type="EMBL" id="HBNR01011284">
    <property type="protein sequence ID" value="CAE4567645.1"/>
    <property type="molecule type" value="Transcribed_RNA"/>
</dbReference>
<evidence type="ECO:0000256" key="6">
    <source>
        <dbReference type="ARBA" id="ARBA00022490"/>
    </source>
</evidence>
<comment type="catalytic activity">
    <reaction evidence="17">
        <text>(9Z)-octadecenoyl-CoA + H2O = (9Z)-octadecenoate + CoA + H(+)</text>
        <dbReference type="Rhea" id="RHEA:40139"/>
        <dbReference type="ChEBI" id="CHEBI:15377"/>
        <dbReference type="ChEBI" id="CHEBI:15378"/>
        <dbReference type="ChEBI" id="CHEBI:30823"/>
        <dbReference type="ChEBI" id="CHEBI:57287"/>
        <dbReference type="ChEBI" id="CHEBI:57387"/>
    </reaction>
    <physiologicalReaction direction="left-to-right" evidence="17">
        <dbReference type="Rhea" id="RHEA:40140"/>
    </physiologicalReaction>
</comment>
<dbReference type="AlphaFoldDB" id="A0A7S4V6Y7"/>
<keyword evidence="7" id="KW-0053">Apoptosis</keyword>
<comment type="catalytic activity">
    <reaction evidence="23">
        <text>hexadecanoyl-CoA + H2O = hexadecanoate + CoA + H(+)</text>
        <dbReference type="Rhea" id="RHEA:16645"/>
        <dbReference type="ChEBI" id="CHEBI:7896"/>
        <dbReference type="ChEBI" id="CHEBI:15377"/>
        <dbReference type="ChEBI" id="CHEBI:15378"/>
        <dbReference type="ChEBI" id="CHEBI:57287"/>
        <dbReference type="ChEBI" id="CHEBI:57379"/>
        <dbReference type="EC" id="3.1.2.2"/>
    </reaction>
    <physiologicalReaction direction="left-to-right" evidence="23">
        <dbReference type="Rhea" id="RHEA:16646"/>
    </physiologicalReaction>
</comment>
<evidence type="ECO:0000256" key="23">
    <source>
        <dbReference type="ARBA" id="ARBA00047734"/>
    </source>
</evidence>
<protein>
    <recommendedName>
        <fullName evidence="20">Acyl-coenzyme A thioesterase THEM4</fullName>
        <ecNumber evidence="19">3.1.2.2</ecNumber>
    </recommendedName>
    <alternativeName>
        <fullName evidence="21">Thioesterase superfamily member 4</fullName>
    </alternativeName>
</protein>
<dbReference type="InterPro" id="IPR052365">
    <property type="entry name" value="THEM4/THEM5_acyl-CoA_thioest"/>
</dbReference>
<comment type="catalytic activity">
    <reaction evidence="16">
        <text>(5Z,8Z,11Z,14Z)-eicosatetraenoyl-CoA + H2O = (5Z,8Z,11Z,14Z)-eicosatetraenoate + CoA + H(+)</text>
        <dbReference type="Rhea" id="RHEA:40151"/>
        <dbReference type="ChEBI" id="CHEBI:15377"/>
        <dbReference type="ChEBI" id="CHEBI:15378"/>
        <dbReference type="ChEBI" id="CHEBI:32395"/>
        <dbReference type="ChEBI" id="CHEBI:57287"/>
        <dbReference type="ChEBI" id="CHEBI:57368"/>
    </reaction>
    <physiologicalReaction direction="left-to-right" evidence="16">
        <dbReference type="Rhea" id="RHEA:40152"/>
    </physiologicalReaction>
</comment>
<dbReference type="GO" id="GO:0006631">
    <property type="term" value="P:fatty acid metabolic process"/>
    <property type="evidence" value="ECO:0007669"/>
    <property type="project" value="UniProtKB-KW"/>
</dbReference>
<dbReference type="Gene3D" id="3.10.129.10">
    <property type="entry name" value="Hotdog Thioesterase"/>
    <property type="match status" value="2"/>
</dbReference>
<dbReference type="GO" id="GO:0032587">
    <property type="term" value="C:ruffle membrane"/>
    <property type="evidence" value="ECO:0007669"/>
    <property type="project" value="UniProtKB-SubCell"/>
</dbReference>
<comment type="catalytic activity">
    <reaction evidence="26">
        <text>tetradecanoyl-CoA + H2O = tetradecanoate + CoA + H(+)</text>
        <dbReference type="Rhea" id="RHEA:40119"/>
        <dbReference type="ChEBI" id="CHEBI:15377"/>
        <dbReference type="ChEBI" id="CHEBI:15378"/>
        <dbReference type="ChEBI" id="CHEBI:30807"/>
        <dbReference type="ChEBI" id="CHEBI:57287"/>
        <dbReference type="ChEBI" id="CHEBI:57385"/>
    </reaction>
    <physiologicalReaction direction="left-to-right" evidence="26">
        <dbReference type="Rhea" id="RHEA:40120"/>
    </physiologicalReaction>
</comment>
<dbReference type="InterPro" id="IPR006683">
    <property type="entry name" value="Thioestr_dom"/>
</dbReference>
<keyword evidence="6" id="KW-0963">Cytoplasm</keyword>
<feature type="region of interest" description="Disordered" evidence="27">
    <location>
        <begin position="228"/>
        <end position="247"/>
    </location>
</feature>
<keyword evidence="9" id="KW-0378">Hydrolase</keyword>
<dbReference type="PANTHER" id="PTHR12418:SF19">
    <property type="entry name" value="ACYL-COENZYME A THIOESTERASE THEM4"/>
    <property type="match status" value="1"/>
</dbReference>
<feature type="chain" id="PRO_5031202654" description="Acyl-coenzyme A thioesterase THEM4" evidence="28">
    <location>
        <begin position="22"/>
        <end position="507"/>
    </location>
</feature>
<evidence type="ECO:0000256" key="3">
    <source>
        <dbReference type="ARBA" id="ARBA00004632"/>
    </source>
</evidence>
<accession>A0A7S4V6Y7</accession>
<feature type="signal peptide" evidence="28">
    <location>
        <begin position="1"/>
        <end position="21"/>
    </location>
</feature>
<dbReference type="GO" id="GO:0005758">
    <property type="term" value="C:mitochondrial intermembrane space"/>
    <property type="evidence" value="ECO:0007669"/>
    <property type="project" value="UniProtKB-SubCell"/>
</dbReference>
<reference evidence="30" key="1">
    <citation type="submission" date="2021-01" db="EMBL/GenBank/DDBJ databases">
        <authorList>
            <person name="Corre E."/>
            <person name="Pelletier E."/>
            <person name="Niang G."/>
            <person name="Scheremetjew M."/>
            <person name="Finn R."/>
            <person name="Kale V."/>
            <person name="Holt S."/>
            <person name="Cochrane G."/>
            <person name="Meng A."/>
            <person name="Brown T."/>
            <person name="Cohen L."/>
        </authorList>
    </citation>
    <scope>NUCLEOTIDE SEQUENCE</scope>
    <source>
        <strain evidence="30">CCMP3105</strain>
    </source>
</reference>
<sequence length="507" mass="55238">MAQAASVWTIWMITLFPHVLGRMAAHPAHHVRMARWVEADSFIRLLDADPSLCCLKDSTIQYVAPGAQPSVSGHGTLGAHVATPGTIHGAIGKMLAWNYRRREAEETISAVRFLWGAQGPPNKAHGGQVTSLLDHCFGHCIRGVLGVGPQFTVRLRTELRKPVPLQATLCCQVRIVRREVQPGREGKDGRMRVHLEASIHKTEPPGNLGETLVTGECTFVAFTDAAGKLSKHTPPDSQRLARQRELDEEAHRANPIVYDDVGRILAPGPPMPYFSCRGGAARYWEPTRRWVEGSPEVARLLAEPGWVEMDVDFVRRRLPPDGARWVPSELPGAALEALKAQGDLPPSVSVLGNRVMECYFADTSRPRVIGALKFGRAAAGPPGRVHGGVVATALDEAFVWAGAHVGGGPTAWLDVSLRGASPLETTLFVLVELEKAEVAKSKRFKVYLRARIYQPKPEALAEVGRPIDEAVSSCPLLTEATTLLIGTWLDPRWESYIVASGASEARL</sequence>
<evidence type="ECO:0000256" key="8">
    <source>
        <dbReference type="ARBA" id="ARBA00022792"/>
    </source>
</evidence>
<evidence type="ECO:0000256" key="27">
    <source>
        <dbReference type="SAM" id="MobiDB-lite"/>
    </source>
</evidence>
<evidence type="ECO:0000256" key="15">
    <source>
        <dbReference type="ARBA" id="ARBA00023273"/>
    </source>
</evidence>
<evidence type="ECO:0000256" key="14">
    <source>
        <dbReference type="ARBA" id="ARBA00023136"/>
    </source>
</evidence>
<dbReference type="InterPro" id="IPR029069">
    <property type="entry name" value="HotDog_dom_sf"/>
</dbReference>
<evidence type="ECO:0000256" key="18">
    <source>
        <dbReference type="ARBA" id="ARBA00038456"/>
    </source>
</evidence>
<dbReference type="Pfam" id="PF03061">
    <property type="entry name" value="4HBT"/>
    <property type="match status" value="1"/>
</dbReference>
<evidence type="ECO:0000256" key="12">
    <source>
        <dbReference type="ARBA" id="ARBA00023098"/>
    </source>
</evidence>
<evidence type="ECO:0000313" key="30">
    <source>
        <dbReference type="EMBL" id="CAE4567645.1"/>
    </source>
</evidence>
<keyword evidence="5" id="KW-1003">Cell membrane</keyword>
<evidence type="ECO:0000256" key="25">
    <source>
        <dbReference type="ARBA" id="ARBA00048074"/>
    </source>
</evidence>
<evidence type="ECO:0000259" key="29">
    <source>
        <dbReference type="Pfam" id="PF03061"/>
    </source>
</evidence>
<keyword evidence="13" id="KW-0496">Mitochondrion</keyword>
<dbReference type="PANTHER" id="PTHR12418">
    <property type="entry name" value="ACYL-COENZYME A THIOESTERASE THEM4"/>
    <property type="match status" value="1"/>
</dbReference>
<keyword evidence="14" id="KW-0472">Membrane</keyword>
<evidence type="ECO:0000256" key="4">
    <source>
        <dbReference type="ARBA" id="ARBA00004637"/>
    </source>
</evidence>
<dbReference type="CDD" id="cd03443">
    <property type="entry name" value="PaaI_thioesterase"/>
    <property type="match status" value="1"/>
</dbReference>
<evidence type="ECO:0000256" key="13">
    <source>
        <dbReference type="ARBA" id="ARBA00023128"/>
    </source>
</evidence>
<evidence type="ECO:0000256" key="24">
    <source>
        <dbReference type="ARBA" id="ARBA00047969"/>
    </source>
</evidence>
<keyword evidence="12" id="KW-0443">Lipid metabolism</keyword>
<comment type="catalytic activity">
    <reaction evidence="25">
        <text>dodecanoyl-CoA + H2O = dodecanoate + CoA + H(+)</text>
        <dbReference type="Rhea" id="RHEA:30135"/>
        <dbReference type="ChEBI" id="CHEBI:15377"/>
        <dbReference type="ChEBI" id="CHEBI:15378"/>
        <dbReference type="ChEBI" id="CHEBI:18262"/>
        <dbReference type="ChEBI" id="CHEBI:57287"/>
        <dbReference type="ChEBI" id="CHEBI:57375"/>
    </reaction>
    <physiologicalReaction direction="left-to-right" evidence="25">
        <dbReference type="Rhea" id="RHEA:30136"/>
    </physiologicalReaction>
</comment>
<evidence type="ECO:0000256" key="11">
    <source>
        <dbReference type="ARBA" id="ARBA00022946"/>
    </source>
</evidence>
<proteinExistence type="inferred from homology"/>
<dbReference type="EC" id="3.1.2.2" evidence="19"/>
<comment type="similarity">
    <text evidence="18">Belongs to the THEM4/THEM5 thioesterase family.</text>
</comment>
<dbReference type="GO" id="GO:0005743">
    <property type="term" value="C:mitochondrial inner membrane"/>
    <property type="evidence" value="ECO:0007669"/>
    <property type="project" value="UniProtKB-SubCell"/>
</dbReference>
<organism evidence="30">
    <name type="scientific">Alexandrium monilatum</name>
    <dbReference type="NCBI Taxonomy" id="311494"/>
    <lineage>
        <taxon>Eukaryota</taxon>
        <taxon>Sar</taxon>
        <taxon>Alveolata</taxon>
        <taxon>Dinophyceae</taxon>
        <taxon>Gonyaulacales</taxon>
        <taxon>Pyrocystaceae</taxon>
        <taxon>Alexandrium</taxon>
    </lineage>
</organism>
<evidence type="ECO:0000256" key="20">
    <source>
        <dbReference type="ARBA" id="ARBA00040123"/>
    </source>
</evidence>
<evidence type="ECO:0000256" key="16">
    <source>
        <dbReference type="ARBA" id="ARBA00035852"/>
    </source>
</evidence>
<evidence type="ECO:0000256" key="26">
    <source>
        <dbReference type="ARBA" id="ARBA00048180"/>
    </source>
</evidence>
<evidence type="ECO:0000256" key="22">
    <source>
        <dbReference type="ARBA" id="ARBA00047588"/>
    </source>
</evidence>
<comment type="catalytic activity">
    <reaction evidence="24">
        <text>decanoyl-CoA + H2O = decanoate + CoA + H(+)</text>
        <dbReference type="Rhea" id="RHEA:40059"/>
        <dbReference type="ChEBI" id="CHEBI:15377"/>
        <dbReference type="ChEBI" id="CHEBI:15378"/>
        <dbReference type="ChEBI" id="CHEBI:27689"/>
        <dbReference type="ChEBI" id="CHEBI:57287"/>
        <dbReference type="ChEBI" id="CHEBI:61430"/>
    </reaction>
    <physiologicalReaction direction="left-to-right" evidence="24">
        <dbReference type="Rhea" id="RHEA:40060"/>
    </physiologicalReaction>
</comment>
<evidence type="ECO:0000256" key="21">
    <source>
        <dbReference type="ARBA" id="ARBA00043210"/>
    </source>
</evidence>
<keyword evidence="11" id="KW-0809">Transit peptide</keyword>
<keyword evidence="8" id="KW-0999">Mitochondrion inner membrane</keyword>
<evidence type="ECO:0000256" key="2">
    <source>
        <dbReference type="ARBA" id="ARBA00004569"/>
    </source>
</evidence>
<evidence type="ECO:0000256" key="19">
    <source>
        <dbReference type="ARBA" id="ARBA00038848"/>
    </source>
</evidence>
<evidence type="ECO:0000256" key="28">
    <source>
        <dbReference type="SAM" id="SignalP"/>
    </source>
</evidence>
<gene>
    <name evidence="30" type="ORF">AMON00008_LOCUS7264</name>
</gene>
<keyword evidence="28" id="KW-0732">Signal</keyword>
<comment type="subcellular location">
    <subcellularLocation>
        <location evidence="3">Cell projection</location>
        <location evidence="3">Ruffle membrane</location>
    </subcellularLocation>
    <subcellularLocation>
        <location evidence="1">Cytoplasm</location>
    </subcellularLocation>
    <subcellularLocation>
        <location evidence="4">Mitochondrion inner membrane</location>
        <topology evidence="4">Peripheral membrane protein</topology>
    </subcellularLocation>
    <subcellularLocation>
        <location evidence="2">Mitochondrion intermembrane space</location>
    </subcellularLocation>
</comment>
<evidence type="ECO:0000256" key="7">
    <source>
        <dbReference type="ARBA" id="ARBA00022703"/>
    </source>
</evidence>
<evidence type="ECO:0000256" key="10">
    <source>
        <dbReference type="ARBA" id="ARBA00022832"/>
    </source>
</evidence>
<feature type="domain" description="Thioesterase" evidence="29">
    <location>
        <begin position="124"/>
        <end position="177"/>
    </location>
</feature>
<dbReference type="SUPFAM" id="SSF54637">
    <property type="entry name" value="Thioesterase/thiol ester dehydrase-isomerase"/>
    <property type="match status" value="2"/>
</dbReference>
<dbReference type="GO" id="GO:0016787">
    <property type="term" value="F:hydrolase activity"/>
    <property type="evidence" value="ECO:0007669"/>
    <property type="project" value="UniProtKB-KW"/>
</dbReference>
<evidence type="ECO:0000256" key="9">
    <source>
        <dbReference type="ARBA" id="ARBA00022801"/>
    </source>
</evidence>
<evidence type="ECO:0000256" key="1">
    <source>
        <dbReference type="ARBA" id="ARBA00004496"/>
    </source>
</evidence>
<evidence type="ECO:0000256" key="17">
    <source>
        <dbReference type="ARBA" id="ARBA00037002"/>
    </source>
</evidence>
<evidence type="ECO:0000256" key="5">
    <source>
        <dbReference type="ARBA" id="ARBA00022475"/>
    </source>
</evidence>
<comment type="catalytic activity">
    <reaction evidence="22">
        <text>octanoyl-CoA + H2O = octanoate + CoA + H(+)</text>
        <dbReference type="Rhea" id="RHEA:30143"/>
        <dbReference type="ChEBI" id="CHEBI:15377"/>
        <dbReference type="ChEBI" id="CHEBI:15378"/>
        <dbReference type="ChEBI" id="CHEBI:25646"/>
        <dbReference type="ChEBI" id="CHEBI:57287"/>
        <dbReference type="ChEBI" id="CHEBI:57386"/>
    </reaction>
    <physiologicalReaction direction="left-to-right" evidence="22">
        <dbReference type="Rhea" id="RHEA:30144"/>
    </physiologicalReaction>
</comment>
<keyword evidence="15" id="KW-0966">Cell projection</keyword>
<keyword evidence="10" id="KW-0276">Fatty acid metabolism</keyword>